<evidence type="ECO:0000256" key="3">
    <source>
        <dbReference type="ARBA" id="ARBA00006793"/>
    </source>
</evidence>
<evidence type="ECO:0000256" key="11">
    <source>
        <dbReference type="ARBA" id="ARBA00023242"/>
    </source>
</evidence>
<name>A0ABP0XB87_9BRYO</name>
<dbReference type="InterPro" id="IPR003395">
    <property type="entry name" value="RecF/RecN/SMC_N"/>
</dbReference>
<dbReference type="EMBL" id="OZ020102">
    <property type="protein sequence ID" value="CAK9276365.1"/>
    <property type="molecule type" value="Genomic_DNA"/>
</dbReference>
<accession>A0ABP0XB87</accession>
<keyword evidence="6" id="KW-0227">DNA damage</keyword>
<feature type="domain" description="RecF/RecN/SMC N-terminal" evidence="13">
    <location>
        <begin position="11"/>
        <end position="993"/>
    </location>
</feature>
<dbReference type="Gene3D" id="3.40.50.300">
    <property type="entry name" value="P-loop containing nucleotide triphosphate hydrolases"/>
    <property type="match status" value="2"/>
</dbReference>
<evidence type="ECO:0000256" key="10">
    <source>
        <dbReference type="ARBA" id="ARBA00023204"/>
    </source>
</evidence>
<evidence type="ECO:0000256" key="5">
    <source>
        <dbReference type="ARBA" id="ARBA00022741"/>
    </source>
</evidence>
<feature type="coiled-coil region" evidence="12">
    <location>
        <begin position="184"/>
        <end position="232"/>
    </location>
</feature>
<keyword evidence="10" id="KW-0234">DNA repair</keyword>
<comment type="similarity">
    <text evidence="3">Belongs to the SMC family. SMC6 subfamily.</text>
</comment>
<evidence type="ECO:0000313" key="15">
    <source>
        <dbReference type="Proteomes" id="UP001497444"/>
    </source>
</evidence>
<dbReference type="PANTHER" id="PTHR19306:SF6">
    <property type="entry name" value="STRUCTURAL MAINTENANCE OF CHROMOSOMES PROTEIN 6"/>
    <property type="match status" value="1"/>
</dbReference>
<comment type="subcellular location">
    <subcellularLocation>
        <location evidence="2">Chromosome</location>
    </subcellularLocation>
    <subcellularLocation>
        <location evidence="1">Nucleus</location>
    </subcellularLocation>
</comment>
<dbReference type="InterPro" id="IPR027417">
    <property type="entry name" value="P-loop_NTPase"/>
</dbReference>
<evidence type="ECO:0000256" key="4">
    <source>
        <dbReference type="ARBA" id="ARBA00022454"/>
    </source>
</evidence>
<evidence type="ECO:0000256" key="2">
    <source>
        <dbReference type="ARBA" id="ARBA00004286"/>
    </source>
</evidence>
<feature type="coiled-coil region" evidence="12">
    <location>
        <begin position="307"/>
        <end position="419"/>
    </location>
</feature>
<keyword evidence="7" id="KW-0067">ATP-binding</keyword>
<organism evidence="14 15">
    <name type="scientific">Sphagnum jensenii</name>
    <dbReference type="NCBI Taxonomy" id="128206"/>
    <lineage>
        <taxon>Eukaryota</taxon>
        <taxon>Viridiplantae</taxon>
        <taxon>Streptophyta</taxon>
        <taxon>Embryophyta</taxon>
        <taxon>Bryophyta</taxon>
        <taxon>Sphagnophytina</taxon>
        <taxon>Sphagnopsida</taxon>
        <taxon>Sphagnales</taxon>
        <taxon>Sphagnaceae</taxon>
        <taxon>Sphagnum</taxon>
    </lineage>
</organism>
<evidence type="ECO:0000259" key="13">
    <source>
        <dbReference type="Pfam" id="PF02463"/>
    </source>
</evidence>
<keyword evidence="11" id="KW-0539">Nucleus</keyword>
<evidence type="ECO:0000256" key="8">
    <source>
        <dbReference type="ARBA" id="ARBA00023054"/>
    </source>
</evidence>
<keyword evidence="8 12" id="KW-0175">Coiled coil</keyword>
<feature type="coiled-coil region" evidence="12">
    <location>
        <begin position="631"/>
        <end position="726"/>
    </location>
</feature>
<protein>
    <recommendedName>
        <fullName evidence="13">RecF/RecN/SMC N-terminal domain-containing protein</fullName>
    </recommendedName>
</protein>
<keyword evidence="5" id="KW-0547">Nucleotide-binding</keyword>
<dbReference type="Proteomes" id="UP001497444">
    <property type="component" value="Chromosome 7"/>
</dbReference>
<dbReference type="SUPFAM" id="SSF52540">
    <property type="entry name" value="P-loop containing nucleoside triphosphate hydrolases"/>
    <property type="match status" value="1"/>
</dbReference>
<gene>
    <name evidence="14" type="ORF">CSSPJE1EN1_LOCUS21843</name>
</gene>
<proteinExistence type="inferred from homology"/>
<evidence type="ECO:0000256" key="9">
    <source>
        <dbReference type="ARBA" id="ARBA00023172"/>
    </source>
</evidence>
<keyword evidence="4" id="KW-0158">Chromosome</keyword>
<reference evidence="14" key="1">
    <citation type="submission" date="2024-02" db="EMBL/GenBank/DDBJ databases">
        <authorList>
            <consortium name="ELIXIR-Norway"/>
            <consortium name="Elixir Norway"/>
        </authorList>
    </citation>
    <scope>NUCLEOTIDE SEQUENCE</scope>
</reference>
<keyword evidence="15" id="KW-1185">Reference proteome</keyword>
<evidence type="ECO:0000313" key="14">
    <source>
        <dbReference type="EMBL" id="CAK9276365.1"/>
    </source>
</evidence>
<dbReference type="Pfam" id="PF02463">
    <property type="entry name" value="SMC_N"/>
    <property type="match status" value="1"/>
</dbReference>
<evidence type="ECO:0000256" key="7">
    <source>
        <dbReference type="ARBA" id="ARBA00022840"/>
    </source>
</evidence>
<feature type="coiled-coil region" evidence="12">
    <location>
        <begin position="832"/>
        <end position="859"/>
    </location>
</feature>
<keyword evidence="9" id="KW-0233">DNA recombination</keyword>
<evidence type="ECO:0000256" key="1">
    <source>
        <dbReference type="ARBA" id="ARBA00004123"/>
    </source>
</evidence>
<sequence length="1016" mass="114848">MEEIAEKAGSIKRIKLQNFMCHSSLIIELEDHVNFITGQNGSGKSAILTALCVAFGIKARGTQQASSLKDFIKNGCGCGSVSVDIKNEGEDAFKPPLYGKVITVERRITETTQTFCMKDEKGKKVAGKREDLQELLDHFNIEVDNPCVIMTQDKSREFLHAGSGKEKFKFYFKATLLQQVAELLMTIREKIENAAAVVEELKQEMVPFIEELKTLDEQIRNAQEIEEMAQQVGVLKKKLAWCWVYDTQKKLQLETQNLEKFQSRIPTCQRKIDEAEEVTKNVQEAIRLKQASIAGLLETSNQQRSSQNELQQALSLATREKAGLEEDLNNKQCQIARQMEQLQTLEQHVTEVRNHHVQDTQAEEAVRQEQFKKLNLNVEAAQCELRQIREEEANLQGQVDDINQQVNGIKLEMEELGAKLRDTQGYIRRLKSQQSNVMTTFGGDKVLKLLQTVEAQSRGFTCPPVGPLGSHTALVGNDKWSLAIEVAVGKLLNAFIVTNQKDMLLLRKCAQWSNYGYVQIIIYDFDRPPLQLPPHLLPDPSLRTVMSVLQSDNHVVMNVLVDQGSIERQVLAKDYNEGKLIAFGNSHLSNNVKEVLTADGIKLFSRNGSETILNRDRRVQGRLGVHVGHQLETAEVEASALQETIHSAENRKRAAADSAHNFQMRLQAMKRRRQDFQRNITGLELQLRDMQNAAQAESDMNVEPDVNELEGEISKAKEGIQANEDMLVKLTFSLQRAQEKVDAAKLVLMHSGSQQEGTLKPPRVLPDICEAEKAVENLHKELEETTGKASQVCPEEEVTGLGGVDKSPQEYSIILCRLQDRVRREERNNEPLEDLENKRQKIERRVVKKELTYKNLKGKLELLDGTYQIQLKKFQKNAIRLRQQLTWQFNGHLQKKGFSGSVKVDYSTETLSLEVQMPQDVSDSAVRDTRALSGGERSYSTLSFALALHEMTEAPFRAMDEFDVFMDAISRKISLDTVVDFAVQQGSQWIFITPHDISSVKAGPFVRKQQMSAPCP</sequence>
<evidence type="ECO:0000256" key="12">
    <source>
        <dbReference type="SAM" id="Coils"/>
    </source>
</evidence>
<evidence type="ECO:0000256" key="6">
    <source>
        <dbReference type="ARBA" id="ARBA00022763"/>
    </source>
</evidence>
<dbReference type="PANTHER" id="PTHR19306">
    <property type="entry name" value="STRUCTURAL MAINTENANCE OF CHROMOSOMES 5,6 SMC5, SMC6"/>
    <property type="match status" value="1"/>
</dbReference>